<proteinExistence type="predicted"/>
<keyword evidence="2" id="KW-1185">Reference proteome</keyword>
<sequence length="50" mass="5479">MDTGGSTVGRALGSSPDCRCSGNKANEGARYTAGVRYVNRTRPWFLWKDL</sequence>
<evidence type="ECO:0000313" key="1">
    <source>
        <dbReference type="EMBL" id="KAH3710253.1"/>
    </source>
</evidence>
<comment type="caution">
    <text evidence="1">The sequence shown here is derived from an EMBL/GenBank/DDBJ whole genome shotgun (WGS) entry which is preliminary data.</text>
</comment>
<protein>
    <submittedName>
        <fullName evidence="1">Uncharacterized protein</fullName>
    </submittedName>
</protein>
<reference evidence="1" key="1">
    <citation type="journal article" date="2019" name="bioRxiv">
        <title>The Genome of the Zebra Mussel, Dreissena polymorpha: A Resource for Invasive Species Research.</title>
        <authorList>
            <person name="McCartney M.A."/>
            <person name="Auch B."/>
            <person name="Kono T."/>
            <person name="Mallez S."/>
            <person name="Zhang Y."/>
            <person name="Obille A."/>
            <person name="Becker A."/>
            <person name="Abrahante J.E."/>
            <person name="Garbe J."/>
            <person name="Badalamenti J.P."/>
            <person name="Herman A."/>
            <person name="Mangelson H."/>
            <person name="Liachko I."/>
            <person name="Sullivan S."/>
            <person name="Sone E.D."/>
            <person name="Koren S."/>
            <person name="Silverstein K.A.T."/>
            <person name="Beckman K.B."/>
            <person name="Gohl D.M."/>
        </authorList>
    </citation>
    <scope>NUCLEOTIDE SEQUENCE</scope>
    <source>
        <strain evidence="1">Duluth1</strain>
        <tissue evidence="1">Whole animal</tissue>
    </source>
</reference>
<dbReference type="AlphaFoldDB" id="A0A9D4BX26"/>
<dbReference type="EMBL" id="JAIWYP010000014">
    <property type="protein sequence ID" value="KAH3710253.1"/>
    <property type="molecule type" value="Genomic_DNA"/>
</dbReference>
<dbReference type="Proteomes" id="UP000828390">
    <property type="component" value="Unassembled WGS sequence"/>
</dbReference>
<name>A0A9D4BX26_DREPO</name>
<accession>A0A9D4BX26</accession>
<gene>
    <name evidence="1" type="ORF">DPMN_069725</name>
</gene>
<organism evidence="1 2">
    <name type="scientific">Dreissena polymorpha</name>
    <name type="common">Zebra mussel</name>
    <name type="synonym">Mytilus polymorpha</name>
    <dbReference type="NCBI Taxonomy" id="45954"/>
    <lineage>
        <taxon>Eukaryota</taxon>
        <taxon>Metazoa</taxon>
        <taxon>Spiralia</taxon>
        <taxon>Lophotrochozoa</taxon>
        <taxon>Mollusca</taxon>
        <taxon>Bivalvia</taxon>
        <taxon>Autobranchia</taxon>
        <taxon>Heteroconchia</taxon>
        <taxon>Euheterodonta</taxon>
        <taxon>Imparidentia</taxon>
        <taxon>Neoheterodontei</taxon>
        <taxon>Myida</taxon>
        <taxon>Dreissenoidea</taxon>
        <taxon>Dreissenidae</taxon>
        <taxon>Dreissena</taxon>
    </lineage>
</organism>
<reference evidence="1" key="2">
    <citation type="submission" date="2020-11" db="EMBL/GenBank/DDBJ databases">
        <authorList>
            <person name="McCartney M.A."/>
            <person name="Auch B."/>
            <person name="Kono T."/>
            <person name="Mallez S."/>
            <person name="Becker A."/>
            <person name="Gohl D.M."/>
            <person name="Silverstein K.A.T."/>
            <person name="Koren S."/>
            <person name="Bechman K.B."/>
            <person name="Herman A."/>
            <person name="Abrahante J.E."/>
            <person name="Garbe J."/>
        </authorList>
    </citation>
    <scope>NUCLEOTIDE SEQUENCE</scope>
    <source>
        <strain evidence="1">Duluth1</strain>
        <tissue evidence="1">Whole animal</tissue>
    </source>
</reference>
<evidence type="ECO:0000313" key="2">
    <source>
        <dbReference type="Proteomes" id="UP000828390"/>
    </source>
</evidence>